<dbReference type="InParanoid" id="W7XL53"/>
<dbReference type="KEGG" id="tet:TTHERM_000706399"/>
<dbReference type="GeneID" id="24440304"/>
<dbReference type="RefSeq" id="XP_012651762.1">
    <property type="nucleotide sequence ID" value="XM_012796308.1"/>
</dbReference>
<proteinExistence type="predicted"/>
<keyword evidence="3" id="KW-0808">Transferase</keyword>
<accession>W7XL53</accession>
<evidence type="ECO:0000256" key="1">
    <source>
        <dbReference type="SAM" id="Coils"/>
    </source>
</evidence>
<dbReference type="OrthoDB" id="289947at2759"/>
<dbReference type="Proteomes" id="UP000009168">
    <property type="component" value="Unassembled WGS sequence"/>
</dbReference>
<feature type="coiled-coil region" evidence="1">
    <location>
        <begin position="362"/>
        <end position="389"/>
    </location>
</feature>
<evidence type="ECO:0000313" key="4">
    <source>
        <dbReference type="Proteomes" id="UP000009168"/>
    </source>
</evidence>
<dbReference type="AlphaFoldDB" id="W7XL53"/>
<keyword evidence="2" id="KW-0812">Transmembrane</keyword>
<sequence length="632" mass="74743">MEASKSDSKFLGIIRKIDAFSMPFQFSLCRQEKTCKTLVGGFVTFIVYSISLAYFIYITNLYFTTGYQPKVSTIDLFQENIPFQVSNDSFAFNFFIQYRGNIQQLENETGKKYLSFLIYYQYFDSDGNLKNMILNTVKCQDNSLSEYLCIDFTSLPSPINIKYNQLQSSINQEGFQIVYLQCKGSENCASDQDIADILYNPYNGIQFSIKLERYNTINQYVETVRQIKSYVLDQFVGTRHLVQLIQSKTMLIEGFILQKRLLNNYLDSFEEVSEIKWLQSLQQQTQLPIIGEIVISMSTKQRFITIQFPLYTETFAQFFSVFALLTFLGKIGYTFSEIEIYQEISNLFLKKYYKQTAFKAYYEFFTKSNQEAEQQNQNTEKQTLKDAQEILNVNQKISKIFFPKKMFQFLNLGIIQKLQIYLKKEIPLKFLEKKPTQLKQIHNIMKNTHKYANLIEFYKDIIQVKIIVRLLLTKEQFSAIKYCGLDIQKVKQQQIKEYLPDIQKFQEKQSAGTIKSNKDVLLTDLQQTSKQVKLYIDQKEEEFRIQGQFQQNTTEQINFEKITEQQTTYLNHLEQIEKIDQDDNISQQYFIKYLKNMQQKDQISELDQRILNSLIQVQEKYQSQDNQFNLQI</sequence>
<gene>
    <name evidence="3" type="ORF">TTHERM_000706399</name>
</gene>
<reference evidence="4" key="1">
    <citation type="journal article" date="2006" name="PLoS Biol.">
        <title>Macronuclear genome sequence of the ciliate Tetrahymena thermophila, a model eukaryote.</title>
        <authorList>
            <person name="Eisen J.A."/>
            <person name="Coyne R.S."/>
            <person name="Wu M."/>
            <person name="Wu D."/>
            <person name="Thiagarajan M."/>
            <person name="Wortman J.R."/>
            <person name="Badger J.H."/>
            <person name="Ren Q."/>
            <person name="Amedeo P."/>
            <person name="Jones K.M."/>
            <person name="Tallon L.J."/>
            <person name="Delcher A.L."/>
            <person name="Salzberg S.L."/>
            <person name="Silva J.C."/>
            <person name="Haas B.J."/>
            <person name="Majoros W.H."/>
            <person name="Farzad M."/>
            <person name="Carlton J.M."/>
            <person name="Smith R.K. Jr."/>
            <person name="Garg J."/>
            <person name="Pearlman R.E."/>
            <person name="Karrer K.M."/>
            <person name="Sun L."/>
            <person name="Manning G."/>
            <person name="Elde N.C."/>
            <person name="Turkewitz A.P."/>
            <person name="Asai D.J."/>
            <person name="Wilkes D.E."/>
            <person name="Wang Y."/>
            <person name="Cai H."/>
            <person name="Collins K."/>
            <person name="Stewart B.A."/>
            <person name="Lee S.R."/>
            <person name="Wilamowska K."/>
            <person name="Weinberg Z."/>
            <person name="Ruzzo W.L."/>
            <person name="Wloga D."/>
            <person name="Gaertig J."/>
            <person name="Frankel J."/>
            <person name="Tsao C.-C."/>
            <person name="Gorovsky M.A."/>
            <person name="Keeling P.J."/>
            <person name="Waller R.F."/>
            <person name="Patron N.J."/>
            <person name="Cherry J.M."/>
            <person name="Stover N.A."/>
            <person name="Krieger C.J."/>
            <person name="del Toro C."/>
            <person name="Ryder H.F."/>
            <person name="Williamson S.C."/>
            <person name="Barbeau R.A."/>
            <person name="Hamilton E.P."/>
            <person name="Orias E."/>
        </authorList>
    </citation>
    <scope>NUCLEOTIDE SEQUENCE [LARGE SCALE GENOMIC DNA]</scope>
    <source>
        <strain evidence="4">SB210</strain>
    </source>
</reference>
<dbReference type="GO" id="GO:0016301">
    <property type="term" value="F:kinase activity"/>
    <property type="evidence" value="ECO:0007669"/>
    <property type="project" value="UniProtKB-KW"/>
</dbReference>
<protein>
    <submittedName>
        <fullName evidence="3">Kinase domain protein</fullName>
    </submittedName>
</protein>
<keyword evidence="2" id="KW-1133">Transmembrane helix</keyword>
<evidence type="ECO:0000313" key="3">
    <source>
        <dbReference type="EMBL" id="EWS75689.1"/>
    </source>
</evidence>
<keyword evidence="2" id="KW-0472">Membrane</keyword>
<keyword evidence="4" id="KW-1185">Reference proteome</keyword>
<organism evidence="3 4">
    <name type="scientific">Tetrahymena thermophila (strain SB210)</name>
    <dbReference type="NCBI Taxonomy" id="312017"/>
    <lineage>
        <taxon>Eukaryota</taxon>
        <taxon>Sar</taxon>
        <taxon>Alveolata</taxon>
        <taxon>Ciliophora</taxon>
        <taxon>Intramacronucleata</taxon>
        <taxon>Oligohymenophorea</taxon>
        <taxon>Hymenostomatida</taxon>
        <taxon>Tetrahymenina</taxon>
        <taxon>Tetrahymenidae</taxon>
        <taxon>Tetrahymena</taxon>
    </lineage>
</organism>
<dbReference type="EMBL" id="GG662794">
    <property type="protein sequence ID" value="EWS75689.1"/>
    <property type="molecule type" value="Genomic_DNA"/>
</dbReference>
<keyword evidence="1" id="KW-0175">Coiled coil</keyword>
<evidence type="ECO:0000256" key="2">
    <source>
        <dbReference type="SAM" id="Phobius"/>
    </source>
</evidence>
<name>W7XL53_TETTS</name>
<feature type="transmembrane region" description="Helical" evidence="2">
    <location>
        <begin position="38"/>
        <end position="63"/>
    </location>
</feature>
<keyword evidence="3" id="KW-0418">Kinase</keyword>